<dbReference type="AlphaFoldDB" id="A0AAV4RYH1"/>
<comment type="caution">
    <text evidence="1">The sequence shown here is derived from an EMBL/GenBank/DDBJ whole genome shotgun (WGS) entry which is preliminary data.</text>
</comment>
<accession>A0AAV4RYH1</accession>
<organism evidence="1 2">
    <name type="scientific">Caerostris darwini</name>
    <dbReference type="NCBI Taxonomy" id="1538125"/>
    <lineage>
        <taxon>Eukaryota</taxon>
        <taxon>Metazoa</taxon>
        <taxon>Ecdysozoa</taxon>
        <taxon>Arthropoda</taxon>
        <taxon>Chelicerata</taxon>
        <taxon>Arachnida</taxon>
        <taxon>Araneae</taxon>
        <taxon>Araneomorphae</taxon>
        <taxon>Entelegynae</taxon>
        <taxon>Araneoidea</taxon>
        <taxon>Araneidae</taxon>
        <taxon>Caerostris</taxon>
    </lineage>
</organism>
<keyword evidence="2" id="KW-1185">Reference proteome</keyword>
<proteinExistence type="predicted"/>
<gene>
    <name evidence="1" type="ORF">CDAR_411821</name>
</gene>
<reference evidence="1 2" key="1">
    <citation type="submission" date="2021-06" db="EMBL/GenBank/DDBJ databases">
        <title>Caerostris darwini draft genome.</title>
        <authorList>
            <person name="Kono N."/>
            <person name="Arakawa K."/>
        </authorList>
    </citation>
    <scope>NUCLEOTIDE SEQUENCE [LARGE SCALE GENOMIC DNA]</scope>
</reference>
<name>A0AAV4RYH1_9ARAC</name>
<dbReference type="EMBL" id="BPLQ01006995">
    <property type="protein sequence ID" value="GIY26938.1"/>
    <property type="molecule type" value="Genomic_DNA"/>
</dbReference>
<evidence type="ECO:0000313" key="1">
    <source>
        <dbReference type="EMBL" id="GIY26938.1"/>
    </source>
</evidence>
<evidence type="ECO:0000313" key="2">
    <source>
        <dbReference type="Proteomes" id="UP001054837"/>
    </source>
</evidence>
<protein>
    <submittedName>
        <fullName evidence="1">Uncharacterized protein</fullName>
    </submittedName>
</protein>
<sequence length="88" mass="9526">MLVTRARTAGMLPPGPNSFILVNQRGGTKGLLRTQRGPAGVILSGASKAKVEMLLRGVAQWVDESTRGRTSLISFELKNIRFNFCAPL</sequence>
<dbReference type="Proteomes" id="UP001054837">
    <property type="component" value="Unassembled WGS sequence"/>
</dbReference>